<dbReference type="PANTHER" id="PTHR24373:SF398">
    <property type="entry name" value="LEUCINE-RICH REPEAT-CONTAINING G-PROTEIN COUPLED RECEPTOR 6"/>
    <property type="match status" value="1"/>
</dbReference>
<keyword evidence="1" id="KW-0732">Signal</keyword>
<accession>A0A5K0UB62</accession>
<keyword evidence="3" id="KW-0472">Membrane</keyword>
<feature type="transmembrane region" description="Helical" evidence="3">
    <location>
        <begin position="833"/>
        <end position="853"/>
    </location>
</feature>
<dbReference type="SUPFAM" id="SSF52047">
    <property type="entry name" value="RNI-like"/>
    <property type="match status" value="2"/>
</dbReference>
<dbReference type="InterPro" id="IPR050328">
    <property type="entry name" value="Dev_Immune_Receptor"/>
</dbReference>
<evidence type="ECO:0000256" key="1">
    <source>
        <dbReference type="ARBA" id="ARBA00022729"/>
    </source>
</evidence>
<dbReference type="PANTHER" id="PTHR24373">
    <property type="entry name" value="SLIT RELATED LEUCINE-RICH REPEAT NEURONAL PROTEIN"/>
    <property type="match status" value="1"/>
</dbReference>
<name>A0A5K0UB62_9VIRU</name>
<protein>
    <recommendedName>
        <fullName evidence="6">Leucine-rich repeat protein</fullName>
    </recommendedName>
</protein>
<keyword evidence="5" id="KW-1185">Reference proteome</keyword>
<dbReference type="InterPro" id="IPR001611">
    <property type="entry name" value="Leu-rich_rpt"/>
</dbReference>
<dbReference type="Gene3D" id="3.80.10.10">
    <property type="entry name" value="Ribonuclease Inhibitor"/>
    <property type="match status" value="2"/>
</dbReference>
<dbReference type="Pfam" id="PF13516">
    <property type="entry name" value="LRR_6"/>
    <property type="match status" value="2"/>
</dbReference>
<evidence type="ECO:0000256" key="3">
    <source>
        <dbReference type="SAM" id="Phobius"/>
    </source>
</evidence>
<comment type="caution">
    <text evidence="4">The sequence shown here is derived from an EMBL/GenBank/DDBJ whole genome shotgun (WGS) entry which is preliminary data.</text>
</comment>
<dbReference type="InterPro" id="IPR032675">
    <property type="entry name" value="LRR_dom_sf"/>
</dbReference>
<gene>
    <name evidence="4" type="ORF">YASMINEVIRUS_1325</name>
</gene>
<sequence>METIYNESRPTDAENSDTGLMTLNSKDSNDSEGSGSSVVATKRTKLMTNCKDLFKWLVEVPSSKTQNIVLISSGSALDSKVSESVLTRTEGSGNTLDNDISIDTSSLERDGECQLICLKGDLLDPRKRISCGINFVVETEKGEKSPSVKFSVDISYNFIRRVSFDSTVSQCVRSLNLRSNNLEDIDLSSLTNLDHLNVSDNVIDYSYSTEGVESSTQDSGSCDGKLDLSRNPCLKTISLLGVGFRNIVIPGSRMLEKAEIVFVGKIPHTVETNMRYLNSIKYLHLENCSVGEIFVDDATAKIETLILKKAKLSKFRLESLLIPSVLTHLDLSDNNIEEIDLSSALSLRHLNINKNKIKQLDLSRNSKLETLHASTCSLLYLKVPTSIKVLDVSFNDLGNIIFQTINQVGSQSSSNASTANLANLTHLNIESNLMTYLNLSACRNLTSLIVKSNKFEFLSDLVLPVDPSKLEMIDVSDNRLRLKQSESTNSLDTVNLEKYESLSRIVMSNSFVDATGSLVVPSVNLKELRVESTPFEEIEFSRRLIGTYFRHADTDLIIKDNTRLKSIDFKTGSSESNFGKNLDPITESTLAINRLELSNNPSLVNFLTRSCLLINPCTLVLSNFEVESFQHNRQKQLNGFNNVCSDTLEVVRAGGVKHTFNITNLTSIDISRNPRLHVRFGTRESHNISQMTGKMDCQKECSSECPQIDFAWLSKVSSITKIKIDDPKGATLLFPGSYSVKNIRFSTIDENLNEDVDGREDSKDVGSDLSVSIVQTSRHNNTNFVLKYSGLPGGDGSTDGSTDGDGNNPLSDKSTDKISLKRMIRRLYLMNKFMYVLLLTVIMTVFGFLFMVLK</sequence>
<feature type="compositionally biased region" description="Polar residues" evidence="2">
    <location>
        <begin position="16"/>
        <end position="38"/>
    </location>
</feature>
<evidence type="ECO:0000313" key="4">
    <source>
        <dbReference type="EMBL" id="VBB18793.1"/>
    </source>
</evidence>
<dbReference type="GO" id="GO:0005615">
    <property type="term" value="C:extracellular space"/>
    <property type="evidence" value="ECO:0007669"/>
    <property type="project" value="TreeGrafter"/>
</dbReference>
<keyword evidence="3" id="KW-1133">Transmembrane helix</keyword>
<reference evidence="4 5" key="1">
    <citation type="submission" date="2018-10" db="EMBL/GenBank/DDBJ databases">
        <authorList>
            <consortium name="IHU Genomes"/>
        </authorList>
    </citation>
    <scope>NUCLEOTIDE SEQUENCE [LARGE SCALE GENOMIC DNA]</scope>
    <source>
        <strain evidence="4 5">A1</strain>
    </source>
</reference>
<organism evidence="4 5">
    <name type="scientific">Yasminevirus sp. GU-2018</name>
    <dbReference type="NCBI Taxonomy" id="2420051"/>
    <lineage>
        <taxon>Viruses</taxon>
        <taxon>Varidnaviria</taxon>
        <taxon>Bamfordvirae</taxon>
        <taxon>Nucleocytoviricota</taxon>
        <taxon>Megaviricetes</taxon>
        <taxon>Imitervirales</taxon>
        <taxon>Mimiviridae</taxon>
        <taxon>Klosneuvirinae</taxon>
        <taxon>Yasminevirus</taxon>
        <taxon>Yasminevirus saudimassiliense</taxon>
    </lineage>
</organism>
<dbReference type="GO" id="GO:0031012">
    <property type="term" value="C:extracellular matrix"/>
    <property type="evidence" value="ECO:0007669"/>
    <property type="project" value="TreeGrafter"/>
</dbReference>
<evidence type="ECO:0000256" key="2">
    <source>
        <dbReference type="SAM" id="MobiDB-lite"/>
    </source>
</evidence>
<evidence type="ECO:0000313" key="5">
    <source>
        <dbReference type="Proteomes" id="UP000594342"/>
    </source>
</evidence>
<dbReference type="EMBL" id="UPSH01000001">
    <property type="protein sequence ID" value="VBB18793.1"/>
    <property type="molecule type" value="Genomic_DNA"/>
</dbReference>
<feature type="region of interest" description="Disordered" evidence="2">
    <location>
        <begin position="1"/>
        <end position="38"/>
    </location>
</feature>
<dbReference type="PROSITE" id="PS51450">
    <property type="entry name" value="LRR"/>
    <property type="match status" value="1"/>
</dbReference>
<proteinExistence type="predicted"/>
<evidence type="ECO:0008006" key="6">
    <source>
        <dbReference type="Google" id="ProtNLM"/>
    </source>
</evidence>
<keyword evidence="3" id="KW-0812">Transmembrane</keyword>
<dbReference type="Proteomes" id="UP000594342">
    <property type="component" value="Unassembled WGS sequence"/>
</dbReference>